<dbReference type="GO" id="GO:0008270">
    <property type="term" value="F:zinc ion binding"/>
    <property type="evidence" value="ECO:0007669"/>
    <property type="project" value="UniProtKB-KW"/>
</dbReference>
<keyword evidence="3 5" id="KW-0863">Zinc-finger</keyword>
<feature type="region of interest" description="Disordered" evidence="6">
    <location>
        <begin position="824"/>
        <end position="843"/>
    </location>
</feature>
<evidence type="ECO:0000256" key="5">
    <source>
        <dbReference type="PROSITE-ProRule" id="PRU00042"/>
    </source>
</evidence>
<dbReference type="InterPro" id="IPR012337">
    <property type="entry name" value="RNaseH-like_sf"/>
</dbReference>
<keyword evidence="1" id="KW-0479">Metal-binding</keyword>
<feature type="region of interest" description="Disordered" evidence="6">
    <location>
        <begin position="596"/>
        <end position="615"/>
    </location>
</feature>
<organism evidence="8 9">
    <name type="scientific">Diabrotica balteata</name>
    <name type="common">Banded cucumber beetle</name>
    <dbReference type="NCBI Taxonomy" id="107213"/>
    <lineage>
        <taxon>Eukaryota</taxon>
        <taxon>Metazoa</taxon>
        <taxon>Ecdysozoa</taxon>
        <taxon>Arthropoda</taxon>
        <taxon>Hexapoda</taxon>
        <taxon>Insecta</taxon>
        <taxon>Pterygota</taxon>
        <taxon>Neoptera</taxon>
        <taxon>Endopterygota</taxon>
        <taxon>Coleoptera</taxon>
        <taxon>Polyphaga</taxon>
        <taxon>Cucujiformia</taxon>
        <taxon>Chrysomeloidea</taxon>
        <taxon>Chrysomelidae</taxon>
        <taxon>Galerucinae</taxon>
        <taxon>Diabroticina</taxon>
        <taxon>Diabroticites</taxon>
        <taxon>Diabrotica</taxon>
    </lineage>
</organism>
<dbReference type="OrthoDB" id="1607513at2759"/>
<evidence type="ECO:0000313" key="9">
    <source>
        <dbReference type="Proteomes" id="UP001153709"/>
    </source>
</evidence>
<dbReference type="InterPro" id="IPR003604">
    <property type="entry name" value="Matrin/U1-like-C_Znf_C2H2"/>
</dbReference>
<dbReference type="InterPro" id="IPR013087">
    <property type="entry name" value="Znf_C2H2_type"/>
</dbReference>
<name>A0A9N9XI03_DIABA</name>
<reference evidence="8" key="1">
    <citation type="submission" date="2022-01" db="EMBL/GenBank/DDBJ databases">
        <authorList>
            <person name="King R."/>
        </authorList>
    </citation>
    <scope>NUCLEOTIDE SEQUENCE</scope>
</reference>
<accession>A0A9N9XI03</accession>
<evidence type="ECO:0000256" key="1">
    <source>
        <dbReference type="ARBA" id="ARBA00022723"/>
    </source>
</evidence>
<feature type="region of interest" description="Disordered" evidence="6">
    <location>
        <begin position="254"/>
        <end position="273"/>
    </location>
</feature>
<keyword evidence="9" id="KW-1185">Reference proteome</keyword>
<evidence type="ECO:0000256" key="4">
    <source>
        <dbReference type="ARBA" id="ARBA00022833"/>
    </source>
</evidence>
<feature type="region of interest" description="Disordered" evidence="6">
    <location>
        <begin position="366"/>
        <end position="391"/>
    </location>
</feature>
<keyword evidence="4" id="KW-0862">Zinc</keyword>
<dbReference type="SUPFAM" id="SSF53098">
    <property type="entry name" value="Ribonuclease H-like"/>
    <property type="match status" value="1"/>
</dbReference>
<evidence type="ECO:0000313" key="8">
    <source>
        <dbReference type="EMBL" id="CAG9840694.1"/>
    </source>
</evidence>
<evidence type="ECO:0000256" key="2">
    <source>
        <dbReference type="ARBA" id="ARBA00022737"/>
    </source>
</evidence>
<feature type="domain" description="C2H2-type" evidence="7">
    <location>
        <begin position="344"/>
        <end position="375"/>
    </location>
</feature>
<dbReference type="GO" id="GO:0003676">
    <property type="term" value="F:nucleic acid binding"/>
    <property type="evidence" value="ECO:0007669"/>
    <property type="project" value="InterPro"/>
</dbReference>
<dbReference type="PROSITE" id="PS50157">
    <property type="entry name" value="ZINC_FINGER_C2H2_2"/>
    <property type="match status" value="6"/>
</dbReference>
<dbReference type="EMBL" id="OU898284">
    <property type="protein sequence ID" value="CAG9840694.1"/>
    <property type="molecule type" value="Genomic_DNA"/>
</dbReference>
<sequence length="940" mass="108790">MLARLQEIKDSLSPTVLNLDKCPKTLNSEKWALISDYVNLLKPLEIMTAEVSGEKYPTMSIIIPLIPGLQLAIKSVSTITVSGLLLQKTLMDTITQRLSGFETNKISSKATFLDPRFKKYAFGNEDNANGAQNWITEELKNLINLEKLDDNNKTKIRSLQPGEGDRYECCRCFKSWSTIEEACTHICEADSTIYVKCRNCFQNVIRHEFDHHLNSHEPTSRSVETLVKPFTCQICFQVFQREAAFNAHMKISTKAHSRKRNKNDNNKTTIRSLQPGEGDRYECCRCFKSWSTIEKACTHICEADSTIYVKCRNCFQNVLRHEFDHHLNSHEPTSRSAETHVKPFTCQVCFQVFQREAAFNAHMKISTKAHSRKSNKNDNNKTKIRSLQPGEGDRYECCRCFKSWSTIEEACTHICEADSTIYVKCRNCFQNVIRHEFDHHLNSHEPTSRSVETLVKPFTCQICFQVFQREAAFNAHMKISTKAHSRKRNKNDNNKTTIRSLQPGEGDRYECCRCFKSWSTIEKACTHICEADSTIYVKCRNCFQNVLRHEFDHHLNSHEPTSRSAETHVKPFTCQVCFQVFQREAAFNAHMKISTKAHSRKSNKNDNNKTTIRSLQPGEGDRYECCRCFKSWSTIEKACTHICEADSTIYVKCRNCFQNVLRHEFDHHLNSHEPTSRSAETHVKPFTCQVCFQVFQREAAFNAHMKISTKAHSRKSNKNDNNKTTNRSLQPGEGDRYECCRCFKSWSTIEEACTHICEADSTIYVKCRNCFQNVIRHEFDHHLNSHEPTSRSVETLVKPFTCQICFQVFQREAAFNAHMKISTKAHSRKRNKNDNNKTTIRSLQPGEGDRYECCRCFKSWSTIEEACTHICEADSTIYVKCRNCFQNVIRHEFDHHLNSHEPTSRSVETLMTIIKRQLEVCNQERETDMNVAVALNHGLQ</sequence>
<feature type="region of interest" description="Disordered" evidence="6">
    <location>
        <begin position="482"/>
        <end position="501"/>
    </location>
</feature>
<feature type="domain" description="C2H2-type" evidence="7">
    <location>
        <begin position="800"/>
        <end position="831"/>
    </location>
</feature>
<feature type="domain" description="C2H2-type" evidence="7">
    <location>
        <begin position="458"/>
        <end position="489"/>
    </location>
</feature>
<evidence type="ECO:0000256" key="6">
    <source>
        <dbReference type="SAM" id="MobiDB-lite"/>
    </source>
</evidence>
<feature type="region of interest" description="Disordered" evidence="6">
    <location>
        <begin position="708"/>
        <end position="733"/>
    </location>
</feature>
<proteinExistence type="predicted"/>
<dbReference type="AlphaFoldDB" id="A0A9N9XI03"/>
<dbReference type="PANTHER" id="PTHR24379">
    <property type="entry name" value="KRAB AND ZINC FINGER DOMAIN-CONTAINING"/>
    <property type="match status" value="1"/>
</dbReference>
<feature type="domain" description="C2H2-type" evidence="7">
    <location>
        <begin position="230"/>
        <end position="261"/>
    </location>
</feature>
<dbReference type="PANTHER" id="PTHR24379:SF121">
    <property type="entry name" value="C2H2-TYPE DOMAIN-CONTAINING PROTEIN"/>
    <property type="match status" value="1"/>
</dbReference>
<feature type="domain" description="C2H2-type" evidence="7">
    <location>
        <begin position="572"/>
        <end position="603"/>
    </location>
</feature>
<dbReference type="SMART" id="SM00451">
    <property type="entry name" value="ZnF_U1"/>
    <property type="match status" value="6"/>
</dbReference>
<feature type="domain" description="C2H2-type" evidence="7">
    <location>
        <begin position="686"/>
        <end position="717"/>
    </location>
</feature>
<keyword evidence="2" id="KW-0677">Repeat</keyword>
<gene>
    <name evidence="8" type="ORF">DIABBA_LOCUS13318</name>
</gene>
<evidence type="ECO:0000256" key="3">
    <source>
        <dbReference type="ARBA" id="ARBA00022771"/>
    </source>
</evidence>
<protein>
    <recommendedName>
        <fullName evidence="7">C2H2-type domain-containing protein</fullName>
    </recommendedName>
</protein>
<dbReference type="SMART" id="SM00355">
    <property type="entry name" value="ZnF_C2H2"/>
    <property type="match status" value="6"/>
</dbReference>
<evidence type="ECO:0000259" key="7">
    <source>
        <dbReference type="PROSITE" id="PS50157"/>
    </source>
</evidence>
<dbReference type="Proteomes" id="UP001153709">
    <property type="component" value="Chromosome 9"/>
</dbReference>